<feature type="region of interest" description="Disordered" evidence="1">
    <location>
        <begin position="512"/>
        <end position="554"/>
    </location>
</feature>
<feature type="transmembrane region" description="Helical" evidence="2">
    <location>
        <begin position="240"/>
        <end position="259"/>
    </location>
</feature>
<feature type="compositionally biased region" description="Polar residues" evidence="1">
    <location>
        <begin position="420"/>
        <end position="433"/>
    </location>
</feature>
<evidence type="ECO:0000313" key="4">
    <source>
        <dbReference type="EMBL" id="KAJ3748569.1"/>
    </source>
</evidence>
<sequence length="581" mass="65001">MSLSLELLSALSWLSLVLADASNNTTAGVPDDPYLQYKPEFARSLPVQTLVTGVVFTLVAVLFVHIVFTGQYHWPLAPVNYALQLSGVVSLLVSLIATIHVIFSSAITESQHWPYMLSYIAVNVPPLDMLNVAPDPDSDTPAEITWSPVERGTWLMMNAAVSALAQITHIQFLTLLFPSRLEGRLIYCLLGALIYTTIRPLISNPYNHSGPLAILAAIMQLIPIQANTNLISIANEIRNICNATLSLLFTASLFIWGLLVNRSQAWRTDGGTAVFGASALGLAMVSTALNFLYVPKNEEYVWLPGLIWAVILWQSFLGWWWWVGAGSGQSTEDVVEQMLKRGEKIAKKRRKAKSKKDHSTRSYRGTGSECSGQEHEHEHAASASGRSSVSDDSTTRRRTLSAETSTETPTVRPQARRTHSNGSATSMSTEESITTLPRFLPQTVHTWYNNLRQAHVTAARRQTVERVERIREIERGRTEGIELIRGWGLGSFGWRVGRSNAVAAEYAMERMRRRSDDHEQHSESEDELKNTRSLQPLGKSNKKRNTAIPTRGSHVEGSRRKSIWWWGPFNQWRLQDTTAYH</sequence>
<protein>
    <submittedName>
        <fullName evidence="4">Uncharacterized protein</fullName>
    </submittedName>
</protein>
<dbReference type="AlphaFoldDB" id="A0A9W8P7M8"/>
<feature type="transmembrane region" description="Helical" evidence="2">
    <location>
        <begin position="81"/>
        <end position="107"/>
    </location>
</feature>
<accession>A0A9W8P7M8</accession>
<keyword evidence="3" id="KW-0732">Signal</keyword>
<feature type="transmembrane region" description="Helical" evidence="2">
    <location>
        <begin position="300"/>
        <end position="322"/>
    </location>
</feature>
<name>A0A9W8P7M8_9AGAR</name>
<keyword evidence="5" id="KW-1185">Reference proteome</keyword>
<feature type="signal peptide" evidence="3">
    <location>
        <begin position="1"/>
        <end position="19"/>
    </location>
</feature>
<comment type="caution">
    <text evidence="4">The sequence shown here is derived from an EMBL/GenBank/DDBJ whole genome shotgun (WGS) entry which is preliminary data.</text>
</comment>
<evidence type="ECO:0000256" key="3">
    <source>
        <dbReference type="SAM" id="SignalP"/>
    </source>
</evidence>
<feature type="compositionally biased region" description="Polar residues" evidence="1">
    <location>
        <begin position="362"/>
        <end position="371"/>
    </location>
</feature>
<gene>
    <name evidence="4" type="ORF">DFH05DRAFT_573211</name>
</gene>
<feature type="transmembrane region" description="Helical" evidence="2">
    <location>
        <begin position="208"/>
        <end position="228"/>
    </location>
</feature>
<feature type="transmembrane region" description="Helical" evidence="2">
    <location>
        <begin position="271"/>
        <end position="293"/>
    </location>
</feature>
<organism evidence="4 5">
    <name type="scientific">Lentinula detonsa</name>
    <dbReference type="NCBI Taxonomy" id="2804962"/>
    <lineage>
        <taxon>Eukaryota</taxon>
        <taxon>Fungi</taxon>
        <taxon>Dikarya</taxon>
        <taxon>Basidiomycota</taxon>
        <taxon>Agaricomycotina</taxon>
        <taxon>Agaricomycetes</taxon>
        <taxon>Agaricomycetidae</taxon>
        <taxon>Agaricales</taxon>
        <taxon>Marasmiineae</taxon>
        <taxon>Omphalotaceae</taxon>
        <taxon>Lentinula</taxon>
    </lineage>
</organism>
<dbReference type="EMBL" id="JANVFU010000002">
    <property type="protein sequence ID" value="KAJ3748569.1"/>
    <property type="molecule type" value="Genomic_DNA"/>
</dbReference>
<keyword evidence="2" id="KW-1133">Transmembrane helix</keyword>
<feature type="transmembrane region" description="Helical" evidence="2">
    <location>
        <begin position="45"/>
        <end position="69"/>
    </location>
</feature>
<feature type="transmembrane region" description="Helical" evidence="2">
    <location>
        <begin position="155"/>
        <end position="177"/>
    </location>
</feature>
<keyword evidence="2" id="KW-0812">Transmembrane</keyword>
<evidence type="ECO:0000256" key="2">
    <source>
        <dbReference type="SAM" id="Phobius"/>
    </source>
</evidence>
<feature type="region of interest" description="Disordered" evidence="1">
    <location>
        <begin position="345"/>
        <end position="433"/>
    </location>
</feature>
<feature type="transmembrane region" description="Helical" evidence="2">
    <location>
        <begin position="184"/>
        <end position="202"/>
    </location>
</feature>
<dbReference type="Proteomes" id="UP001142393">
    <property type="component" value="Unassembled WGS sequence"/>
</dbReference>
<feature type="chain" id="PRO_5040957188" evidence="3">
    <location>
        <begin position="20"/>
        <end position="581"/>
    </location>
</feature>
<proteinExistence type="predicted"/>
<feature type="compositionally biased region" description="Basic and acidic residues" evidence="1">
    <location>
        <begin position="512"/>
        <end position="530"/>
    </location>
</feature>
<evidence type="ECO:0000256" key="1">
    <source>
        <dbReference type="SAM" id="MobiDB-lite"/>
    </source>
</evidence>
<feature type="compositionally biased region" description="Basic residues" evidence="1">
    <location>
        <begin position="346"/>
        <end position="358"/>
    </location>
</feature>
<feature type="compositionally biased region" description="Low complexity" evidence="1">
    <location>
        <begin position="381"/>
        <end position="392"/>
    </location>
</feature>
<keyword evidence="2" id="KW-0472">Membrane</keyword>
<evidence type="ECO:0000313" key="5">
    <source>
        <dbReference type="Proteomes" id="UP001142393"/>
    </source>
</evidence>
<reference evidence="4 5" key="1">
    <citation type="journal article" date="2023" name="Proc. Natl. Acad. Sci. U.S.A.">
        <title>A global phylogenomic analysis of the shiitake genus Lentinula.</title>
        <authorList>
            <person name="Sierra-Patev S."/>
            <person name="Min B."/>
            <person name="Naranjo-Ortiz M."/>
            <person name="Looney B."/>
            <person name="Konkel Z."/>
            <person name="Slot J.C."/>
            <person name="Sakamoto Y."/>
            <person name="Steenwyk J.L."/>
            <person name="Rokas A."/>
            <person name="Carro J."/>
            <person name="Camarero S."/>
            <person name="Ferreira P."/>
            <person name="Molpeceres G."/>
            <person name="Ruiz-Duenas F.J."/>
            <person name="Serrano A."/>
            <person name="Henrissat B."/>
            <person name="Drula E."/>
            <person name="Hughes K.W."/>
            <person name="Mata J.L."/>
            <person name="Ishikawa N.K."/>
            <person name="Vargas-Isla R."/>
            <person name="Ushijima S."/>
            <person name="Smith C.A."/>
            <person name="Donoghue J."/>
            <person name="Ahrendt S."/>
            <person name="Andreopoulos W."/>
            <person name="He G."/>
            <person name="LaButti K."/>
            <person name="Lipzen A."/>
            <person name="Ng V."/>
            <person name="Riley R."/>
            <person name="Sandor L."/>
            <person name="Barry K."/>
            <person name="Martinez A.T."/>
            <person name="Xiao Y."/>
            <person name="Gibbons J.G."/>
            <person name="Terashima K."/>
            <person name="Grigoriev I.V."/>
            <person name="Hibbett D."/>
        </authorList>
    </citation>
    <scope>NUCLEOTIDE SEQUENCE [LARGE SCALE GENOMIC DNA]</scope>
    <source>
        <strain evidence="4 5">TFB7810</strain>
    </source>
</reference>